<evidence type="ECO:0000256" key="7">
    <source>
        <dbReference type="SAM" id="Phobius"/>
    </source>
</evidence>
<evidence type="ECO:0000256" key="2">
    <source>
        <dbReference type="ARBA" id="ARBA00022448"/>
    </source>
</evidence>
<dbReference type="PROSITE" id="PS50850">
    <property type="entry name" value="MFS"/>
    <property type="match status" value="1"/>
</dbReference>
<feature type="transmembrane region" description="Helical" evidence="7">
    <location>
        <begin position="12"/>
        <end position="32"/>
    </location>
</feature>
<evidence type="ECO:0000256" key="5">
    <source>
        <dbReference type="ARBA" id="ARBA00022989"/>
    </source>
</evidence>
<comment type="caution">
    <text evidence="9">The sequence shown here is derived from an EMBL/GenBank/DDBJ whole genome shotgun (WGS) entry which is preliminary data.</text>
</comment>
<keyword evidence="6 7" id="KW-0472">Membrane</keyword>
<evidence type="ECO:0000313" key="9">
    <source>
        <dbReference type="EMBL" id="NUY99031.1"/>
    </source>
</evidence>
<dbReference type="RefSeq" id="WP_069729945.1">
    <property type="nucleotide sequence ID" value="NZ_JABWPE010000040.1"/>
</dbReference>
<sequence length="412" mass="44236">MRQLFRFMYQHGSHLAFGAILMAMSSFGQTYFVSLYGQDLRQAFGLSDGGLGGLYAAGTVMSAVTLPWAGRLIDNTTTRLFTLAVTLLLVTACLLVSGAQATWMLCAGFYLLRLGGQGLMVHTSLTATARQFPLDAGKALGAIALGLSLAQALFPVAAVQINHLTGWRIAWLINAAVLVAGVVLAVSCLPRGAEKPLRTFRKRGTVKAREISVWKDRNLLLALPAVLASPFITTGFFFHQARLAEEKGWALSWVAAWFIAYAVTQAAALLSFGPLIDRLTPRRLLPWFLLPQGAGMLALWLSNSMWVTPFYLIVTGISSAIASTLGTALWVQLFGPEQLAKVRSAVEAGTVLASGASPVIIGMLIDHHVALRIQALICLIFILVASLVAALVKAGTDGDINRSNSHNRPEVH</sequence>
<feature type="transmembrane region" description="Helical" evidence="7">
    <location>
        <begin position="219"/>
        <end position="238"/>
    </location>
</feature>
<comment type="subcellular location">
    <subcellularLocation>
        <location evidence="1">Cell membrane</location>
        <topology evidence="1">Multi-pass membrane protein</topology>
    </subcellularLocation>
</comment>
<dbReference type="GO" id="GO:0022857">
    <property type="term" value="F:transmembrane transporter activity"/>
    <property type="evidence" value="ECO:0007669"/>
    <property type="project" value="InterPro"/>
</dbReference>
<gene>
    <name evidence="9" type="ORF">HU668_21570</name>
</gene>
<keyword evidence="2" id="KW-0813">Transport</keyword>
<keyword evidence="5 7" id="KW-1133">Transmembrane helix</keyword>
<dbReference type="InterPro" id="IPR050171">
    <property type="entry name" value="MFS_Transporters"/>
</dbReference>
<feature type="transmembrane region" description="Helical" evidence="7">
    <location>
        <begin position="371"/>
        <end position="392"/>
    </location>
</feature>
<evidence type="ECO:0000259" key="8">
    <source>
        <dbReference type="PROSITE" id="PS50850"/>
    </source>
</evidence>
<evidence type="ECO:0000313" key="10">
    <source>
        <dbReference type="Proteomes" id="UP000566985"/>
    </source>
</evidence>
<dbReference type="Gene3D" id="1.20.1250.20">
    <property type="entry name" value="MFS general substrate transporter like domains"/>
    <property type="match status" value="2"/>
</dbReference>
<evidence type="ECO:0000256" key="1">
    <source>
        <dbReference type="ARBA" id="ARBA00004651"/>
    </source>
</evidence>
<feature type="transmembrane region" description="Helical" evidence="7">
    <location>
        <begin position="139"/>
        <end position="157"/>
    </location>
</feature>
<reference evidence="9 10" key="1">
    <citation type="submission" date="2020-05" db="EMBL/GenBank/DDBJ databases">
        <title>Whole Genome Sequences of Enterobacteriales Associated with the International Space Station.</title>
        <authorList>
            <person name="Bharadwaj A."/>
            <person name="Daudu R."/>
            <person name="Singh N."/>
            <person name="Wood J."/>
            <person name="Debieu M."/>
            <person name="Mason C."/>
            <person name="Wang C."/>
            <person name="Venkateswaran K."/>
        </authorList>
    </citation>
    <scope>NUCLEOTIDE SEQUENCE [LARGE SCALE GENOMIC DNA]</scope>
    <source>
        <strain evidence="9 10">IF5SW-B1</strain>
    </source>
</reference>
<dbReference type="InterPro" id="IPR020846">
    <property type="entry name" value="MFS_dom"/>
</dbReference>
<keyword evidence="4 7" id="KW-0812">Transmembrane</keyword>
<evidence type="ECO:0000256" key="4">
    <source>
        <dbReference type="ARBA" id="ARBA00022692"/>
    </source>
</evidence>
<feature type="transmembrane region" description="Helical" evidence="7">
    <location>
        <begin position="345"/>
        <end position="365"/>
    </location>
</feature>
<protein>
    <submittedName>
        <fullName evidence="9">MFS transporter</fullName>
    </submittedName>
</protein>
<dbReference type="AlphaFoldDB" id="A0A7Y6TU56"/>
<keyword evidence="3" id="KW-1003">Cell membrane</keyword>
<feature type="transmembrane region" description="Helical" evidence="7">
    <location>
        <begin position="308"/>
        <end position="333"/>
    </location>
</feature>
<dbReference type="PANTHER" id="PTHR23517">
    <property type="entry name" value="RESISTANCE PROTEIN MDTM, PUTATIVE-RELATED-RELATED"/>
    <property type="match status" value="1"/>
</dbReference>
<organism evidence="9 10">
    <name type="scientific">Pantoea brenneri</name>
    <dbReference type="NCBI Taxonomy" id="472694"/>
    <lineage>
        <taxon>Bacteria</taxon>
        <taxon>Pseudomonadati</taxon>
        <taxon>Pseudomonadota</taxon>
        <taxon>Gammaproteobacteria</taxon>
        <taxon>Enterobacterales</taxon>
        <taxon>Erwiniaceae</taxon>
        <taxon>Pantoea</taxon>
    </lineage>
</organism>
<feature type="transmembrane region" description="Helical" evidence="7">
    <location>
        <begin position="169"/>
        <end position="193"/>
    </location>
</feature>
<dbReference type="InterPro" id="IPR036259">
    <property type="entry name" value="MFS_trans_sf"/>
</dbReference>
<evidence type="ECO:0000256" key="6">
    <source>
        <dbReference type="ARBA" id="ARBA00023136"/>
    </source>
</evidence>
<dbReference type="SUPFAM" id="SSF103473">
    <property type="entry name" value="MFS general substrate transporter"/>
    <property type="match status" value="1"/>
</dbReference>
<dbReference type="GO" id="GO:0005886">
    <property type="term" value="C:plasma membrane"/>
    <property type="evidence" value="ECO:0007669"/>
    <property type="project" value="UniProtKB-SubCell"/>
</dbReference>
<feature type="domain" description="Major facilitator superfamily (MFS) profile" evidence="8">
    <location>
        <begin position="14"/>
        <end position="393"/>
    </location>
</feature>
<accession>A0A7Y6TU56</accession>
<feature type="transmembrane region" description="Helical" evidence="7">
    <location>
        <begin position="250"/>
        <end position="272"/>
    </location>
</feature>
<dbReference type="InterPro" id="IPR011701">
    <property type="entry name" value="MFS"/>
</dbReference>
<dbReference type="GeneID" id="78550911"/>
<feature type="transmembrane region" description="Helical" evidence="7">
    <location>
        <begin position="284"/>
        <end position="302"/>
    </location>
</feature>
<feature type="transmembrane region" description="Helical" evidence="7">
    <location>
        <begin position="80"/>
        <end position="101"/>
    </location>
</feature>
<dbReference type="Pfam" id="PF07690">
    <property type="entry name" value="MFS_1"/>
    <property type="match status" value="1"/>
</dbReference>
<dbReference type="Proteomes" id="UP000566985">
    <property type="component" value="Unassembled WGS sequence"/>
</dbReference>
<proteinExistence type="predicted"/>
<evidence type="ECO:0000256" key="3">
    <source>
        <dbReference type="ARBA" id="ARBA00022475"/>
    </source>
</evidence>
<dbReference type="EMBL" id="JABWPM010000040">
    <property type="protein sequence ID" value="NUY99031.1"/>
    <property type="molecule type" value="Genomic_DNA"/>
</dbReference>
<feature type="transmembrane region" description="Helical" evidence="7">
    <location>
        <begin position="52"/>
        <end position="73"/>
    </location>
</feature>
<name>A0A7Y6TU56_9GAMM</name>